<dbReference type="EMBL" id="JH711579">
    <property type="protein sequence ID" value="EIW80312.1"/>
    <property type="molecule type" value="Genomic_DNA"/>
</dbReference>
<dbReference type="Gene3D" id="3.20.20.60">
    <property type="entry name" value="Phosphoenolpyruvate-binding domains"/>
    <property type="match status" value="1"/>
</dbReference>
<dbReference type="PANTHER" id="PTHR42905:SF2">
    <property type="entry name" value="PHOSPHOENOLPYRUVATE CARBOXYLASE FAMILY PROTEIN"/>
    <property type="match status" value="1"/>
</dbReference>
<sequence>MAPGLDFFKPADAATEAVSAPAPVAQPTNGSAVEAAAPALVKEPSSPAVYYNARLDPKNYLEGPLSTDAATRLRQLLARPGIVIAPGICDGISARCALEAGFDCMYQSGAATTASRLGMPDLAIATLNDFVQSAQMVCSLSPSTPVIADADTGFGGTAMVARTVYQYIRSGVAGMHIEDQVQTKRCGHLMGKQVVSREEFLTRIRAAVIARDSFPGGSDFVIIGRTDSAQVLGMEEAVTRLKLAADAGADVCFIEGVKTAELLTSTVKALEPKPVLVNVISGGLTPSFTCQEAEALGAKIIIFSLVSCVAAVHGIRAAMRSLKKTGTDFSSAQGMDPKAFFEVMGLQEVVDLDRQAGSTHLEVV</sequence>
<dbReference type="InterPro" id="IPR040442">
    <property type="entry name" value="Pyrv_kinase-like_dom_sf"/>
</dbReference>
<protein>
    <submittedName>
        <fullName evidence="1">Phosphoenolpyruvate pyruvate domain-containing protein</fullName>
    </submittedName>
</protein>
<proteinExistence type="predicted"/>
<keyword evidence="1" id="KW-0670">Pyruvate</keyword>
<gene>
    <name evidence="1" type="ORF">CONPUDRAFT_105298</name>
</gene>
<dbReference type="GeneID" id="19198525"/>
<dbReference type="PROSITE" id="PS00161">
    <property type="entry name" value="ISOCITRATE_LYASE"/>
    <property type="match status" value="1"/>
</dbReference>
<dbReference type="InterPro" id="IPR018523">
    <property type="entry name" value="Isocitrate_lyase_ph_CS"/>
</dbReference>
<dbReference type="GO" id="GO:0003824">
    <property type="term" value="F:catalytic activity"/>
    <property type="evidence" value="ECO:0007669"/>
    <property type="project" value="InterPro"/>
</dbReference>
<name>A0A5M3MM75_CONPW</name>
<dbReference type="Proteomes" id="UP000053558">
    <property type="component" value="Unassembled WGS sequence"/>
</dbReference>
<accession>A0A5M3MM75</accession>
<dbReference type="OrthoDB" id="1923844at2759"/>
<keyword evidence="2" id="KW-1185">Reference proteome</keyword>
<dbReference type="SUPFAM" id="SSF51621">
    <property type="entry name" value="Phosphoenolpyruvate/pyruvate domain"/>
    <property type="match status" value="1"/>
</dbReference>
<evidence type="ECO:0000313" key="2">
    <source>
        <dbReference type="Proteomes" id="UP000053558"/>
    </source>
</evidence>
<dbReference type="KEGG" id="cput:CONPUDRAFT_105298"/>
<organism evidence="1 2">
    <name type="scientific">Coniophora puteana (strain RWD-64-598)</name>
    <name type="common">Brown rot fungus</name>
    <dbReference type="NCBI Taxonomy" id="741705"/>
    <lineage>
        <taxon>Eukaryota</taxon>
        <taxon>Fungi</taxon>
        <taxon>Dikarya</taxon>
        <taxon>Basidiomycota</taxon>
        <taxon>Agaricomycotina</taxon>
        <taxon>Agaricomycetes</taxon>
        <taxon>Agaricomycetidae</taxon>
        <taxon>Boletales</taxon>
        <taxon>Coniophorineae</taxon>
        <taxon>Coniophoraceae</taxon>
        <taxon>Coniophora</taxon>
    </lineage>
</organism>
<dbReference type="PANTHER" id="PTHR42905">
    <property type="entry name" value="PHOSPHOENOLPYRUVATE CARBOXYLASE"/>
    <property type="match status" value="1"/>
</dbReference>
<comment type="caution">
    <text evidence="1">The sequence shown here is derived from an EMBL/GenBank/DDBJ whole genome shotgun (WGS) entry which is preliminary data.</text>
</comment>
<dbReference type="RefSeq" id="XP_007769292.1">
    <property type="nucleotide sequence ID" value="XM_007771102.1"/>
</dbReference>
<dbReference type="OMA" id="DRIGYHA"/>
<dbReference type="AlphaFoldDB" id="A0A5M3MM75"/>
<dbReference type="InterPro" id="IPR015813">
    <property type="entry name" value="Pyrv/PenolPyrv_kinase-like_dom"/>
</dbReference>
<dbReference type="Pfam" id="PF13714">
    <property type="entry name" value="PEP_mutase"/>
    <property type="match status" value="1"/>
</dbReference>
<reference evidence="2" key="1">
    <citation type="journal article" date="2012" name="Science">
        <title>The Paleozoic origin of enzymatic lignin decomposition reconstructed from 31 fungal genomes.</title>
        <authorList>
            <person name="Floudas D."/>
            <person name="Binder M."/>
            <person name="Riley R."/>
            <person name="Barry K."/>
            <person name="Blanchette R.A."/>
            <person name="Henrissat B."/>
            <person name="Martinez A.T."/>
            <person name="Otillar R."/>
            <person name="Spatafora J.W."/>
            <person name="Yadav J.S."/>
            <person name="Aerts A."/>
            <person name="Benoit I."/>
            <person name="Boyd A."/>
            <person name="Carlson A."/>
            <person name="Copeland A."/>
            <person name="Coutinho P.M."/>
            <person name="de Vries R.P."/>
            <person name="Ferreira P."/>
            <person name="Findley K."/>
            <person name="Foster B."/>
            <person name="Gaskell J."/>
            <person name="Glotzer D."/>
            <person name="Gorecki P."/>
            <person name="Heitman J."/>
            <person name="Hesse C."/>
            <person name="Hori C."/>
            <person name="Igarashi K."/>
            <person name="Jurgens J.A."/>
            <person name="Kallen N."/>
            <person name="Kersten P."/>
            <person name="Kohler A."/>
            <person name="Kuees U."/>
            <person name="Kumar T.K.A."/>
            <person name="Kuo A."/>
            <person name="LaButti K."/>
            <person name="Larrondo L.F."/>
            <person name="Lindquist E."/>
            <person name="Ling A."/>
            <person name="Lombard V."/>
            <person name="Lucas S."/>
            <person name="Lundell T."/>
            <person name="Martin R."/>
            <person name="McLaughlin D.J."/>
            <person name="Morgenstern I."/>
            <person name="Morin E."/>
            <person name="Murat C."/>
            <person name="Nagy L.G."/>
            <person name="Nolan M."/>
            <person name="Ohm R.A."/>
            <person name="Patyshakuliyeva A."/>
            <person name="Rokas A."/>
            <person name="Ruiz-Duenas F.J."/>
            <person name="Sabat G."/>
            <person name="Salamov A."/>
            <person name="Samejima M."/>
            <person name="Schmutz J."/>
            <person name="Slot J.C."/>
            <person name="St John F."/>
            <person name="Stenlid J."/>
            <person name="Sun H."/>
            <person name="Sun S."/>
            <person name="Syed K."/>
            <person name="Tsang A."/>
            <person name="Wiebenga A."/>
            <person name="Young D."/>
            <person name="Pisabarro A."/>
            <person name="Eastwood D.C."/>
            <person name="Martin F."/>
            <person name="Cullen D."/>
            <person name="Grigoriev I.V."/>
            <person name="Hibbett D.S."/>
        </authorList>
    </citation>
    <scope>NUCLEOTIDE SEQUENCE [LARGE SCALE GENOMIC DNA]</scope>
    <source>
        <strain evidence="2">RWD-64-598 SS2</strain>
    </source>
</reference>
<evidence type="ECO:0000313" key="1">
    <source>
        <dbReference type="EMBL" id="EIW80312.1"/>
    </source>
</evidence>
<dbReference type="CDD" id="cd00377">
    <property type="entry name" value="ICL_PEPM"/>
    <property type="match status" value="1"/>
</dbReference>
<dbReference type="InterPro" id="IPR039556">
    <property type="entry name" value="ICL/PEPM"/>
</dbReference>